<feature type="non-terminal residue" evidence="13">
    <location>
        <position position="1"/>
    </location>
</feature>
<keyword evidence="8 9" id="KW-0472">Membrane</keyword>
<dbReference type="STRING" id="1121022.GCA_000376105_04126"/>
<dbReference type="Proteomes" id="UP000017837">
    <property type="component" value="Unassembled WGS sequence"/>
</dbReference>
<dbReference type="SMART" id="SM00382">
    <property type="entry name" value="AAA"/>
    <property type="match status" value="1"/>
</dbReference>
<dbReference type="InterPro" id="IPR036640">
    <property type="entry name" value="ABC1_TM_sf"/>
</dbReference>
<dbReference type="Gene3D" id="3.90.70.10">
    <property type="entry name" value="Cysteine proteinases"/>
    <property type="match status" value="1"/>
</dbReference>
<feature type="domain" description="ABC transmembrane type-1" evidence="11">
    <location>
        <begin position="139"/>
        <end position="418"/>
    </location>
</feature>
<dbReference type="GO" id="GO:0016887">
    <property type="term" value="F:ATP hydrolysis activity"/>
    <property type="evidence" value="ECO:0007669"/>
    <property type="project" value="InterPro"/>
</dbReference>
<evidence type="ECO:0008006" key="15">
    <source>
        <dbReference type="Google" id="ProtNLM"/>
    </source>
</evidence>
<feature type="transmembrane region" description="Helical" evidence="9">
    <location>
        <begin position="139"/>
        <end position="161"/>
    </location>
</feature>
<dbReference type="EMBL" id="AWGB01000041">
    <property type="protein sequence ID" value="ESQ87831.1"/>
    <property type="molecule type" value="Genomic_DNA"/>
</dbReference>
<feature type="domain" description="ABC transporter" evidence="10">
    <location>
        <begin position="452"/>
        <end position="687"/>
    </location>
</feature>
<gene>
    <name evidence="13" type="ORF">ABENE_16900</name>
</gene>
<dbReference type="InterPro" id="IPR027417">
    <property type="entry name" value="P-loop_NTPase"/>
</dbReference>
<evidence type="ECO:0000256" key="7">
    <source>
        <dbReference type="ARBA" id="ARBA00022989"/>
    </source>
</evidence>
<dbReference type="GO" id="GO:0006508">
    <property type="term" value="P:proteolysis"/>
    <property type="evidence" value="ECO:0007669"/>
    <property type="project" value="InterPro"/>
</dbReference>
<feature type="transmembrane region" description="Helical" evidence="9">
    <location>
        <begin position="277"/>
        <end position="297"/>
    </location>
</feature>
<proteinExistence type="predicted"/>
<comment type="caution">
    <text evidence="13">The sequence shown here is derived from an EMBL/GenBank/DDBJ whole genome shotgun (WGS) entry which is preliminary data.</text>
</comment>
<dbReference type="AlphaFoldDB" id="V4PI10"/>
<keyword evidence="6" id="KW-0067">ATP-binding</keyword>
<evidence type="ECO:0000259" key="11">
    <source>
        <dbReference type="PROSITE" id="PS50929"/>
    </source>
</evidence>
<keyword evidence="14" id="KW-1185">Reference proteome</keyword>
<dbReference type="InterPro" id="IPR003439">
    <property type="entry name" value="ABC_transporter-like_ATP-bd"/>
</dbReference>
<dbReference type="InterPro" id="IPR010132">
    <property type="entry name" value="ATPase_T1SS_HlyB"/>
</dbReference>
<keyword evidence="4 9" id="KW-0812">Transmembrane</keyword>
<dbReference type="InterPro" id="IPR005074">
    <property type="entry name" value="Peptidase_C39"/>
</dbReference>
<evidence type="ECO:0000313" key="13">
    <source>
        <dbReference type="EMBL" id="ESQ87831.1"/>
    </source>
</evidence>
<dbReference type="Gene3D" id="1.20.1560.10">
    <property type="entry name" value="ABC transporter type 1, transmembrane domain"/>
    <property type="match status" value="1"/>
</dbReference>
<evidence type="ECO:0000256" key="2">
    <source>
        <dbReference type="ARBA" id="ARBA00022448"/>
    </source>
</evidence>
<dbReference type="InterPro" id="IPR003593">
    <property type="entry name" value="AAA+_ATPase"/>
</dbReference>
<dbReference type="PATRIC" id="fig|1121022.4.peg.3438"/>
<feature type="transmembrane region" description="Helical" evidence="9">
    <location>
        <begin position="173"/>
        <end position="193"/>
    </location>
</feature>
<evidence type="ECO:0000256" key="1">
    <source>
        <dbReference type="ARBA" id="ARBA00004651"/>
    </source>
</evidence>
<evidence type="ECO:0000256" key="8">
    <source>
        <dbReference type="ARBA" id="ARBA00023136"/>
    </source>
</evidence>
<dbReference type="Pfam" id="PF03412">
    <property type="entry name" value="Peptidase_C39"/>
    <property type="match status" value="1"/>
</dbReference>
<reference evidence="13 14" key="1">
    <citation type="journal article" date="2014" name="Nature">
        <title>Sequential evolution of bacterial morphology by co-option of a developmental regulator.</title>
        <authorList>
            <person name="Jiang C."/>
            <person name="Brown P.J."/>
            <person name="Ducret A."/>
            <person name="Brun Y.V."/>
        </authorList>
    </citation>
    <scope>NUCLEOTIDE SEQUENCE [LARGE SCALE GENOMIC DNA]</scope>
    <source>
        <strain evidence="13 14">DSM 16100</strain>
    </source>
</reference>
<evidence type="ECO:0000256" key="3">
    <source>
        <dbReference type="ARBA" id="ARBA00022475"/>
    </source>
</evidence>
<dbReference type="PROSITE" id="PS50893">
    <property type="entry name" value="ABC_TRANSPORTER_2"/>
    <property type="match status" value="1"/>
</dbReference>
<keyword evidence="2" id="KW-0813">Transport</keyword>
<dbReference type="FunFam" id="3.40.50.300:FF:000299">
    <property type="entry name" value="ABC transporter ATP-binding protein/permease"/>
    <property type="match status" value="1"/>
</dbReference>
<dbReference type="PANTHER" id="PTHR24221">
    <property type="entry name" value="ATP-BINDING CASSETTE SUB-FAMILY B"/>
    <property type="match status" value="1"/>
</dbReference>
<evidence type="ECO:0000259" key="12">
    <source>
        <dbReference type="PROSITE" id="PS50990"/>
    </source>
</evidence>
<dbReference type="InterPro" id="IPR011527">
    <property type="entry name" value="ABC1_TM_dom"/>
</dbReference>
<dbReference type="GO" id="GO:0030256">
    <property type="term" value="C:type I protein secretion system complex"/>
    <property type="evidence" value="ECO:0007669"/>
    <property type="project" value="InterPro"/>
</dbReference>
<dbReference type="Gene3D" id="3.40.50.300">
    <property type="entry name" value="P-loop containing nucleotide triphosphate hydrolases"/>
    <property type="match status" value="1"/>
</dbReference>
<evidence type="ECO:0000256" key="4">
    <source>
        <dbReference type="ARBA" id="ARBA00022692"/>
    </source>
</evidence>
<dbReference type="RefSeq" id="WP_023447391.1">
    <property type="nucleotide sequence ID" value="NZ_AWGB01000041.1"/>
</dbReference>
<dbReference type="SUPFAM" id="SSF90123">
    <property type="entry name" value="ABC transporter transmembrane region"/>
    <property type="match status" value="1"/>
</dbReference>
<dbReference type="NCBIfam" id="TIGR01846">
    <property type="entry name" value="type_I_sec_HlyB"/>
    <property type="match status" value="1"/>
</dbReference>
<evidence type="ECO:0000259" key="10">
    <source>
        <dbReference type="PROSITE" id="PS50893"/>
    </source>
</evidence>
<feature type="transmembrane region" description="Helical" evidence="9">
    <location>
        <begin position="246"/>
        <end position="271"/>
    </location>
</feature>
<dbReference type="PROSITE" id="PS00211">
    <property type="entry name" value="ABC_TRANSPORTER_1"/>
    <property type="match status" value="1"/>
</dbReference>
<dbReference type="Pfam" id="PF00005">
    <property type="entry name" value="ABC_tran"/>
    <property type="match status" value="1"/>
</dbReference>
<keyword evidence="7 9" id="KW-1133">Transmembrane helix</keyword>
<name>V4PI10_9CAUL</name>
<feature type="domain" description="Peptidase C39" evidence="12">
    <location>
        <begin position="1"/>
        <end position="108"/>
    </location>
</feature>
<evidence type="ECO:0000256" key="6">
    <source>
        <dbReference type="ARBA" id="ARBA00022840"/>
    </source>
</evidence>
<keyword evidence="3" id="KW-1003">Cell membrane</keyword>
<protein>
    <recommendedName>
        <fullName evidence="15">Peptidase C39</fullName>
    </recommendedName>
</protein>
<dbReference type="PROSITE" id="PS50990">
    <property type="entry name" value="PEPTIDASE_C39"/>
    <property type="match status" value="1"/>
</dbReference>
<accession>V4PI10</accession>
<evidence type="ECO:0000313" key="14">
    <source>
        <dbReference type="Proteomes" id="UP000017837"/>
    </source>
</evidence>
<keyword evidence="5" id="KW-0547">Nucleotide-binding</keyword>
<comment type="subcellular location">
    <subcellularLocation>
        <location evidence="1">Cell membrane</location>
        <topology evidence="1">Multi-pass membrane protein</topology>
    </subcellularLocation>
</comment>
<dbReference type="PANTHER" id="PTHR24221:SF647">
    <property type="entry name" value="BLL6336 PROTEIN"/>
    <property type="match status" value="1"/>
</dbReference>
<dbReference type="GO" id="GO:0030253">
    <property type="term" value="P:protein secretion by the type I secretion system"/>
    <property type="evidence" value="ECO:0007669"/>
    <property type="project" value="InterPro"/>
</dbReference>
<dbReference type="GO" id="GO:0008233">
    <property type="term" value="F:peptidase activity"/>
    <property type="evidence" value="ECO:0007669"/>
    <property type="project" value="InterPro"/>
</dbReference>
<organism evidence="13 14">
    <name type="scientific">Asticcacaulis benevestitus DSM 16100 = ATCC BAA-896</name>
    <dbReference type="NCBI Taxonomy" id="1121022"/>
    <lineage>
        <taxon>Bacteria</taxon>
        <taxon>Pseudomonadati</taxon>
        <taxon>Pseudomonadota</taxon>
        <taxon>Alphaproteobacteria</taxon>
        <taxon>Caulobacterales</taxon>
        <taxon>Caulobacteraceae</taxon>
        <taxon>Asticcacaulis</taxon>
    </lineage>
</organism>
<dbReference type="GO" id="GO:0034040">
    <property type="term" value="F:ATPase-coupled lipid transmembrane transporter activity"/>
    <property type="evidence" value="ECO:0007669"/>
    <property type="project" value="TreeGrafter"/>
</dbReference>
<evidence type="ECO:0000256" key="9">
    <source>
        <dbReference type="SAM" id="Phobius"/>
    </source>
</evidence>
<dbReference type="GO" id="GO:0140359">
    <property type="term" value="F:ABC-type transporter activity"/>
    <property type="evidence" value="ECO:0007669"/>
    <property type="project" value="InterPro"/>
</dbReference>
<dbReference type="InterPro" id="IPR039421">
    <property type="entry name" value="Type_1_exporter"/>
</dbReference>
<dbReference type="GO" id="GO:0005524">
    <property type="term" value="F:ATP binding"/>
    <property type="evidence" value="ECO:0007669"/>
    <property type="project" value="UniProtKB-KW"/>
</dbReference>
<dbReference type="GO" id="GO:0005886">
    <property type="term" value="C:plasma membrane"/>
    <property type="evidence" value="ECO:0007669"/>
    <property type="project" value="UniProtKB-SubCell"/>
</dbReference>
<dbReference type="SUPFAM" id="SSF52540">
    <property type="entry name" value="P-loop containing nucleoside triphosphate hydrolases"/>
    <property type="match status" value="1"/>
</dbReference>
<dbReference type="PROSITE" id="PS50929">
    <property type="entry name" value="ABC_TM1F"/>
    <property type="match status" value="1"/>
</dbReference>
<dbReference type="Pfam" id="PF00664">
    <property type="entry name" value="ABC_membrane"/>
    <property type="match status" value="1"/>
</dbReference>
<sequence length="694" mass="75827">LVLLLGFHQISADPGQLKHALGKDGVANAGDLVRLSRKFGARSKLTKLPISRLQDAPLPVIACGHEGDFFILARVHDGQALIQRPNEAPTTLSLSELSAIWSGEAVLITTRSELSSNNKFDVTWFIPALVKYRGLLGEVLAASLTLQLFALATPLIFQVVIDKVLVHQGLTTLDVLALGLAAVTIFDALLSGLRASLFTHTTSRVDVELGARLYRHMLALPMAYFEARRVGDTIARVRELDTIREFLTSSSVTLIIDLLFTVIFLVVMWFYSPWLMLIVLICIVLYALTAGLITTPLRKRIEERFARGAESQAFLVESVSGIQTLKASAVEPQMQTRWERLLAAYVKSGYKAAQLNIWGGQAIQLINKASTVLILFVGAKLALSGKMTVGELVAFNMLAGRVAEPVLRLAGLWQQFQEARVGVDRLGDILNTPTEAQFSPSRAALPRIEGQIDFDDVTFRYKPGGREAIRRVSLRVIPGEVLGIVGPSGSGKSTLTKLVQRLYVPESGRVLVDGVDLAQVDPAWLRRQVGVVLQENLLFNRTIRDNITLADPSLPMEAVIAVAKMAGAHEFILEMAEGYDTLLEERGSNLSGGQRQRLAIARALITNPRILILDEATSALDAESEAILQKNMASIVKGRTVLIIAHRLSAIRMASRIVTMEGGDITETGTHDSLMKAGGRYASLWHTQMRGLDA</sequence>
<dbReference type="eggNOG" id="COG2274">
    <property type="taxonomic scope" value="Bacteria"/>
</dbReference>
<dbReference type="CDD" id="cd18588">
    <property type="entry name" value="ABC_6TM_CyaB_HlyB_like"/>
    <property type="match status" value="1"/>
</dbReference>
<evidence type="ECO:0000256" key="5">
    <source>
        <dbReference type="ARBA" id="ARBA00022741"/>
    </source>
</evidence>
<dbReference type="InterPro" id="IPR017871">
    <property type="entry name" value="ABC_transporter-like_CS"/>
</dbReference>